<dbReference type="PROSITE" id="PS00108">
    <property type="entry name" value="PROTEIN_KINASE_ST"/>
    <property type="match status" value="1"/>
</dbReference>
<dbReference type="InterPro" id="IPR008271">
    <property type="entry name" value="Ser/Thr_kinase_AS"/>
</dbReference>
<dbReference type="GO" id="GO:0004674">
    <property type="term" value="F:protein serine/threonine kinase activity"/>
    <property type="evidence" value="ECO:0007669"/>
    <property type="project" value="TreeGrafter"/>
</dbReference>
<dbReference type="Gene3D" id="1.10.510.10">
    <property type="entry name" value="Transferase(Phosphotransferase) domain 1"/>
    <property type="match status" value="1"/>
</dbReference>
<dbReference type="Pfam" id="PF00069">
    <property type="entry name" value="Pkinase"/>
    <property type="match status" value="1"/>
</dbReference>
<accession>A0A0C3B7P0</accession>
<feature type="non-terminal residue" evidence="2">
    <location>
        <position position="246"/>
    </location>
</feature>
<dbReference type="Proteomes" id="UP000054097">
    <property type="component" value="Unassembled WGS sequence"/>
</dbReference>
<dbReference type="PROSITE" id="PS50011">
    <property type="entry name" value="PROTEIN_KINASE_DOM"/>
    <property type="match status" value="1"/>
</dbReference>
<gene>
    <name evidence="2" type="ORF">M408DRAFT_52112</name>
</gene>
<dbReference type="HOGENOM" id="CLU_000288_7_18_1"/>
<dbReference type="SUPFAM" id="SSF56112">
    <property type="entry name" value="Protein kinase-like (PK-like)"/>
    <property type="match status" value="1"/>
</dbReference>
<dbReference type="GO" id="GO:0005524">
    <property type="term" value="F:ATP binding"/>
    <property type="evidence" value="ECO:0007669"/>
    <property type="project" value="InterPro"/>
</dbReference>
<reference evidence="3" key="2">
    <citation type="submission" date="2015-01" db="EMBL/GenBank/DDBJ databases">
        <title>Evolutionary Origins and Diversification of the Mycorrhizal Mutualists.</title>
        <authorList>
            <consortium name="DOE Joint Genome Institute"/>
            <consortium name="Mycorrhizal Genomics Consortium"/>
            <person name="Kohler A."/>
            <person name="Kuo A."/>
            <person name="Nagy L.G."/>
            <person name="Floudas D."/>
            <person name="Copeland A."/>
            <person name="Barry K.W."/>
            <person name="Cichocki N."/>
            <person name="Veneault-Fourrey C."/>
            <person name="LaButti K."/>
            <person name="Lindquist E.A."/>
            <person name="Lipzen A."/>
            <person name="Lundell T."/>
            <person name="Morin E."/>
            <person name="Murat C."/>
            <person name="Riley R."/>
            <person name="Ohm R."/>
            <person name="Sun H."/>
            <person name="Tunlid A."/>
            <person name="Henrissat B."/>
            <person name="Grigoriev I.V."/>
            <person name="Hibbett D.S."/>
            <person name="Martin F."/>
        </authorList>
    </citation>
    <scope>NUCLEOTIDE SEQUENCE [LARGE SCALE GENOMIC DNA]</scope>
    <source>
        <strain evidence="3">MAFF 305830</strain>
    </source>
</reference>
<evidence type="ECO:0000313" key="3">
    <source>
        <dbReference type="Proteomes" id="UP000054097"/>
    </source>
</evidence>
<evidence type="ECO:0000259" key="1">
    <source>
        <dbReference type="PROSITE" id="PS50011"/>
    </source>
</evidence>
<feature type="non-terminal residue" evidence="2">
    <location>
        <position position="1"/>
    </location>
</feature>
<dbReference type="SMART" id="SM00220">
    <property type="entry name" value="S_TKc"/>
    <property type="match status" value="1"/>
</dbReference>
<sequence>VAIKVIKSPGRDEAIERKLRRETLVWYSATHLNIYPFYGCATDKMFGTFGALISPWCHHGDASQFLGEHGGNMAIAERLKLWSGVIDGVSYLHGLKPPVVHGDLKPGNILIDNDLTPKICDFGLARILSDEGDTGMTTTSEHTGTVRYLSPELVSSGTSVPPTLASDVYALGSLGLEFVYLQKPYSHHKHNLQGQIFRDLRKGVPPATSIPEGYQSSSQHTWRIIRKCWISSPSSRPTAPALGRML</sequence>
<dbReference type="PIRSF" id="PIRSF000654">
    <property type="entry name" value="Integrin-linked_kinase"/>
    <property type="match status" value="1"/>
</dbReference>
<feature type="domain" description="Protein kinase" evidence="1">
    <location>
        <begin position="1"/>
        <end position="246"/>
    </location>
</feature>
<name>A0A0C3B7P0_SERVB</name>
<dbReference type="InterPro" id="IPR011009">
    <property type="entry name" value="Kinase-like_dom_sf"/>
</dbReference>
<keyword evidence="3" id="KW-1185">Reference proteome</keyword>
<dbReference type="InterPro" id="IPR000719">
    <property type="entry name" value="Prot_kinase_dom"/>
</dbReference>
<dbReference type="InterPro" id="IPR051681">
    <property type="entry name" value="Ser/Thr_Kinases-Pseudokinases"/>
</dbReference>
<proteinExistence type="predicted"/>
<reference evidence="2 3" key="1">
    <citation type="submission" date="2014-04" db="EMBL/GenBank/DDBJ databases">
        <authorList>
            <consortium name="DOE Joint Genome Institute"/>
            <person name="Kuo A."/>
            <person name="Zuccaro A."/>
            <person name="Kohler A."/>
            <person name="Nagy L.G."/>
            <person name="Floudas D."/>
            <person name="Copeland A."/>
            <person name="Barry K.W."/>
            <person name="Cichocki N."/>
            <person name="Veneault-Fourrey C."/>
            <person name="LaButti K."/>
            <person name="Lindquist E.A."/>
            <person name="Lipzen A."/>
            <person name="Lundell T."/>
            <person name="Morin E."/>
            <person name="Murat C."/>
            <person name="Sun H."/>
            <person name="Tunlid A."/>
            <person name="Henrissat B."/>
            <person name="Grigoriev I.V."/>
            <person name="Hibbett D.S."/>
            <person name="Martin F."/>
            <person name="Nordberg H.P."/>
            <person name="Cantor M.N."/>
            <person name="Hua S.X."/>
        </authorList>
    </citation>
    <scope>NUCLEOTIDE SEQUENCE [LARGE SCALE GENOMIC DNA]</scope>
    <source>
        <strain evidence="2 3">MAFF 305830</strain>
    </source>
</reference>
<dbReference type="PANTHER" id="PTHR44329">
    <property type="entry name" value="SERINE/THREONINE-PROTEIN KINASE TNNI3K-RELATED"/>
    <property type="match status" value="1"/>
</dbReference>
<dbReference type="STRING" id="933852.A0A0C3B7P0"/>
<dbReference type="OrthoDB" id="4062651at2759"/>
<dbReference type="EMBL" id="KN824295">
    <property type="protein sequence ID" value="KIM28119.1"/>
    <property type="molecule type" value="Genomic_DNA"/>
</dbReference>
<organism evidence="2 3">
    <name type="scientific">Serendipita vermifera MAFF 305830</name>
    <dbReference type="NCBI Taxonomy" id="933852"/>
    <lineage>
        <taxon>Eukaryota</taxon>
        <taxon>Fungi</taxon>
        <taxon>Dikarya</taxon>
        <taxon>Basidiomycota</taxon>
        <taxon>Agaricomycotina</taxon>
        <taxon>Agaricomycetes</taxon>
        <taxon>Sebacinales</taxon>
        <taxon>Serendipitaceae</taxon>
        <taxon>Serendipita</taxon>
    </lineage>
</organism>
<dbReference type="AlphaFoldDB" id="A0A0C3B7P0"/>
<evidence type="ECO:0000313" key="2">
    <source>
        <dbReference type="EMBL" id="KIM28119.1"/>
    </source>
</evidence>
<protein>
    <recommendedName>
        <fullName evidence="1">Protein kinase domain-containing protein</fullName>
    </recommendedName>
</protein>